<accession>A0A0P1E7J5</accession>
<gene>
    <name evidence="1" type="ORF">RUM4293_02927</name>
</gene>
<organism evidence="1 2">
    <name type="scientific">Ruegeria atlantica</name>
    <dbReference type="NCBI Taxonomy" id="81569"/>
    <lineage>
        <taxon>Bacteria</taxon>
        <taxon>Pseudomonadati</taxon>
        <taxon>Pseudomonadota</taxon>
        <taxon>Alphaproteobacteria</taxon>
        <taxon>Rhodobacterales</taxon>
        <taxon>Roseobacteraceae</taxon>
        <taxon>Ruegeria</taxon>
    </lineage>
</organism>
<dbReference type="EMBL" id="CYPS01000043">
    <property type="protein sequence ID" value="CUH44030.1"/>
    <property type="molecule type" value="Genomic_DNA"/>
</dbReference>
<dbReference type="AlphaFoldDB" id="A0A0P1E7J5"/>
<reference evidence="2" key="1">
    <citation type="submission" date="2015-09" db="EMBL/GenBank/DDBJ databases">
        <authorList>
            <person name="Rodrigo-Torres L."/>
            <person name="Arahal D.R."/>
        </authorList>
    </citation>
    <scope>NUCLEOTIDE SEQUENCE [LARGE SCALE GENOMIC DNA]</scope>
    <source>
        <strain evidence="2">CECT 4293</strain>
    </source>
</reference>
<sequence>MSRLLNSSKAVLHVIAPAFQFPERAGAICFGTSRTDGPSGEMVPGGNVPLLLPPDPGPGYERFSNRKQARGISCAESL</sequence>
<proteinExistence type="predicted"/>
<evidence type="ECO:0000313" key="1">
    <source>
        <dbReference type="EMBL" id="CUH44030.1"/>
    </source>
</evidence>
<protein>
    <submittedName>
        <fullName evidence="1">Uncharacterized protein</fullName>
    </submittedName>
</protein>
<name>A0A0P1E7J5_9RHOB</name>
<evidence type="ECO:0000313" key="2">
    <source>
        <dbReference type="Proteomes" id="UP000050786"/>
    </source>
</evidence>
<keyword evidence="2" id="KW-1185">Reference proteome</keyword>
<dbReference type="Proteomes" id="UP000050786">
    <property type="component" value="Unassembled WGS sequence"/>
</dbReference>